<reference evidence="2" key="1">
    <citation type="submission" date="2017-06" db="EMBL/GenBank/DDBJ databases">
        <authorList>
            <person name="Varghese N."/>
            <person name="Submissions S."/>
        </authorList>
    </citation>
    <scope>NUCLEOTIDE SEQUENCE [LARGE SCALE GENOMIC DNA]</scope>
    <source>
        <strain evidence="2">DSM 15668</strain>
    </source>
</reference>
<dbReference type="OrthoDB" id="371288at2"/>
<gene>
    <name evidence="1" type="ORF">SAMN06265340_11541</name>
</gene>
<organism evidence="1 2">
    <name type="scientific">Desulfurobacterium atlanticum</name>
    <dbReference type="NCBI Taxonomy" id="240169"/>
    <lineage>
        <taxon>Bacteria</taxon>
        <taxon>Pseudomonadati</taxon>
        <taxon>Aquificota</taxon>
        <taxon>Aquificia</taxon>
        <taxon>Desulfurobacteriales</taxon>
        <taxon>Desulfurobacteriaceae</taxon>
        <taxon>Desulfurobacterium</taxon>
    </lineage>
</organism>
<proteinExistence type="predicted"/>
<accession>A0A239A7M2</accession>
<dbReference type="RefSeq" id="WP_089323661.1">
    <property type="nucleotide sequence ID" value="NZ_FZOB01000015.1"/>
</dbReference>
<sequence length="72" mass="8173">MRIELARAGNWNGQILKKEHLKQVAKNFKDEVPIVLGHLKADHMPAFGWIKSVELSDILKEAYDLGFIKSGQ</sequence>
<dbReference type="EMBL" id="FZOB01000015">
    <property type="protein sequence ID" value="SNR90883.1"/>
    <property type="molecule type" value="Genomic_DNA"/>
</dbReference>
<name>A0A239A7M2_9BACT</name>
<evidence type="ECO:0000313" key="2">
    <source>
        <dbReference type="Proteomes" id="UP000198405"/>
    </source>
</evidence>
<keyword evidence="2" id="KW-1185">Reference proteome</keyword>
<dbReference type="AlphaFoldDB" id="A0A239A7M2"/>
<evidence type="ECO:0000313" key="1">
    <source>
        <dbReference type="EMBL" id="SNR90883.1"/>
    </source>
</evidence>
<dbReference type="Proteomes" id="UP000198405">
    <property type="component" value="Unassembled WGS sequence"/>
</dbReference>
<protein>
    <submittedName>
        <fullName evidence="1">Uncharacterized protein</fullName>
    </submittedName>
</protein>